<feature type="compositionally biased region" description="Basic and acidic residues" evidence="3">
    <location>
        <begin position="493"/>
        <end position="504"/>
    </location>
</feature>
<accession>A0ABD3Q4W8</accession>
<dbReference type="Gene3D" id="3.40.50.1010">
    <property type="entry name" value="5'-nuclease"/>
    <property type="match status" value="1"/>
</dbReference>
<dbReference type="SUPFAM" id="SSF88723">
    <property type="entry name" value="PIN domain-like"/>
    <property type="match status" value="1"/>
</dbReference>
<organism evidence="6 7">
    <name type="scientific">Cyclotella cryptica</name>
    <dbReference type="NCBI Taxonomy" id="29204"/>
    <lineage>
        <taxon>Eukaryota</taxon>
        <taxon>Sar</taxon>
        <taxon>Stramenopiles</taxon>
        <taxon>Ochrophyta</taxon>
        <taxon>Bacillariophyta</taxon>
        <taxon>Coscinodiscophyceae</taxon>
        <taxon>Thalassiosirophycidae</taxon>
        <taxon>Stephanodiscales</taxon>
        <taxon>Stephanodiscaceae</taxon>
        <taxon>Cyclotella</taxon>
    </lineage>
</organism>
<feature type="region of interest" description="Disordered" evidence="3">
    <location>
        <begin position="493"/>
        <end position="541"/>
    </location>
</feature>
<dbReference type="InterPro" id="IPR029060">
    <property type="entry name" value="PIN-like_dom_sf"/>
</dbReference>
<name>A0ABD3Q4W8_9STRA</name>
<evidence type="ECO:0000259" key="5">
    <source>
        <dbReference type="SMART" id="SM00485"/>
    </source>
</evidence>
<gene>
    <name evidence="6" type="ORF">HJC23_006355</name>
</gene>
<dbReference type="InterPro" id="IPR006086">
    <property type="entry name" value="XPG-I_dom"/>
</dbReference>
<protein>
    <submittedName>
        <fullName evidence="6">Uncharacterized protein</fullName>
    </submittedName>
</protein>
<dbReference type="PANTHER" id="PTHR11081">
    <property type="entry name" value="FLAP ENDONUCLEASE FAMILY MEMBER"/>
    <property type="match status" value="1"/>
</dbReference>
<comment type="caution">
    <text evidence="6">The sequence shown here is derived from an EMBL/GenBank/DDBJ whole genome shotgun (WGS) entry which is preliminary data.</text>
</comment>
<dbReference type="InterPro" id="IPR006085">
    <property type="entry name" value="XPG_DNA_repair_N"/>
</dbReference>
<dbReference type="PANTHER" id="PTHR11081:SF59">
    <property type="entry name" value="FI23547P1"/>
    <property type="match status" value="1"/>
</dbReference>
<evidence type="ECO:0000256" key="3">
    <source>
        <dbReference type="SAM" id="MobiDB-lite"/>
    </source>
</evidence>
<dbReference type="Proteomes" id="UP001516023">
    <property type="component" value="Unassembled WGS sequence"/>
</dbReference>
<dbReference type="SMART" id="SM00485">
    <property type="entry name" value="XPGN"/>
    <property type="match status" value="1"/>
</dbReference>
<evidence type="ECO:0000259" key="4">
    <source>
        <dbReference type="SMART" id="SM00484"/>
    </source>
</evidence>
<proteinExistence type="predicted"/>
<dbReference type="Pfam" id="PF00867">
    <property type="entry name" value="XPG_I"/>
    <property type="match status" value="1"/>
</dbReference>
<keyword evidence="7" id="KW-1185">Reference proteome</keyword>
<dbReference type="Pfam" id="PF18704">
    <property type="entry name" value="Chromo_2"/>
    <property type="match status" value="1"/>
</dbReference>
<evidence type="ECO:0000313" key="6">
    <source>
        <dbReference type="EMBL" id="KAL3795034.1"/>
    </source>
</evidence>
<dbReference type="InterPro" id="IPR006084">
    <property type="entry name" value="XPG/Rad2"/>
</dbReference>
<feature type="domain" description="XPG N-terminal" evidence="5">
    <location>
        <begin position="1"/>
        <end position="112"/>
    </location>
</feature>
<keyword evidence="2" id="KW-0496">Mitochondrion</keyword>
<feature type="domain" description="XPG-I" evidence="4">
    <location>
        <begin position="123"/>
        <end position="195"/>
    </location>
</feature>
<evidence type="ECO:0000256" key="1">
    <source>
        <dbReference type="ARBA" id="ARBA00022553"/>
    </source>
</evidence>
<dbReference type="CDD" id="cd09869">
    <property type="entry name" value="PIN_GEN1"/>
    <property type="match status" value="1"/>
</dbReference>
<keyword evidence="1" id="KW-0597">Phosphoprotein</keyword>
<reference evidence="6 7" key="1">
    <citation type="journal article" date="2020" name="G3 (Bethesda)">
        <title>Improved Reference Genome for Cyclotella cryptica CCMP332, a Model for Cell Wall Morphogenesis, Salinity Adaptation, and Lipid Production in Diatoms (Bacillariophyta).</title>
        <authorList>
            <person name="Roberts W.R."/>
            <person name="Downey K.M."/>
            <person name="Ruck E.C."/>
            <person name="Traller J.C."/>
            <person name="Alverson A.J."/>
        </authorList>
    </citation>
    <scope>NUCLEOTIDE SEQUENCE [LARGE SCALE GENOMIC DNA]</scope>
    <source>
        <strain evidence="6 7">CCMP332</strain>
    </source>
</reference>
<dbReference type="EMBL" id="JABMIG020000075">
    <property type="protein sequence ID" value="KAL3795034.1"/>
    <property type="molecule type" value="Genomic_DNA"/>
</dbReference>
<dbReference type="PRINTS" id="PR00853">
    <property type="entry name" value="XPGRADSUPER"/>
</dbReference>
<dbReference type="SMART" id="SM00484">
    <property type="entry name" value="XPGI"/>
    <property type="match status" value="1"/>
</dbReference>
<dbReference type="AlphaFoldDB" id="A0ABD3Q4W8"/>
<dbReference type="Gene3D" id="1.10.150.20">
    <property type="entry name" value="5' to 3' exonuclease, C-terminal subdomain"/>
    <property type="match status" value="1"/>
</dbReference>
<evidence type="ECO:0000256" key="2">
    <source>
        <dbReference type="ARBA" id="ARBA00023128"/>
    </source>
</evidence>
<dbReference type="InterPro" id="IPR041012">
    <property type="entry name" value="GEN_chromo"/>
</dbReference>
<evidence type="ECO:0000313" key="7">
    <source>
        <dbReference type="Proteomes" id="UP001516023"/>
    </source>
</evidence>
<sequence>MTVASLWTALEGCGTPVGLDDFTLRSGDNSTPTVLAVDLSIWICEAISSTALSSFHSDPALYLVYQRTIKLLRLGLGLIFVVEGKRRVRCASSSSSSESHELRQRRSGSQFWTASDRCASLLRLLGVPVVQAEAEGEALCALLNAKGLCDGVVSNDGDCFLFGAKTVYTKFSVENLENRQVLRYDANKLSANVDPSYFTKDSNSYRNETIALSREDLVAFALLTGSDLVGSGVPNVGCKKAIYFIHACKKLKHRPDDRTCLEELLTWGDDISKSDTVNREFCLQCDDDGPGTISERCCSVCLHPGDKLHHKKYGCVKCGTEPGEGCVVVTAKEKFVRSVREKTLGVTSFANRSIVNEYFSPNSNVAPTDIISQQAGQYASPDARALFEAPLILNGHTLTSSKEYVRETLPHLLARLELLTDQRNKYVTKGRKYKPLPVRIEKELVKQFEQCYEIIWSINVGNEDTFEFSTTEPQSLLQNSKYSNICKAFHQTDRRKRQELDRHKSFIGQKPNTHKRRPLNSKQREKNFNKSFRSKQGLRRERNFASATAIQKPLKVLEHSNDVSMLMGYMPASDPKTKMVHAASVNESHRFGGLEASNEEYDNEGSDDDINFDDKSVNEGHRFEFSAASNTNKDWDIESNNSSRLLVHSGVISSKSLSRQAYSYKNYDESETTPGLKGTHNSIYFKWKLYNEFNHHDEFKRGEKISECRLDYNAMDSAFTNRQRHCRMHGLENWRNMDGFSDKGSPFECNIDSRPCTFAEPFVQAISSQSSMYILSPCNRERLFVDLGMPIEVTPIISRRFR</sequence>